<keyword evidence="1" id="KW-0472">Membrane</keyword>
<organism evidence="2 3">
    <name type="scientific">Corynebacterium matruchotii</name>
    <dbReference type="NCBI Taxonomy" id="43768"/>
    <lineage>
        <taxon>Bacteria</taxon>
        <taxon>Bacillati</taxon>
        <taxon>Actinomycetota</taxon>
        <taxon>Actinomycetes</taxon>
        <taxon>Mycobacteriales</taxon>
        <taxon>Corynebacteriaceae</taxon>
        <taxon>Corynebacterium</taxon>
    </lineage>
</organism>
<feature type="transmembrane region" description="Helical" evidence="1">
    <location>
        <begin position="71"/>
        <end position="88"/>
    </location>
</feature>
<evidence type="ECO:0000313" key="3">
    <source>
        <dbReference type="Proteomes" id="UP000249886"/>
    </source>
</evidence>
<evidence type="ECO:0000256" key="1">
    <source>
        <dbReference type="SAM" id="Phobius"/>
    </source>
</evidence>
<keyword evidence="1" id="KW-0812">Transmembrane</keyword>
<name>A0A6H9XIY0_9CORY</name>
<dbReference type="EMBL" id="UARK01000011">
    <property type="protein sequence ID" value="SPW28668.1"/>
    <property type="molecule type" value="Genomic_DNA"/>
</dbReference>
<feature type="transmembrane region" description="Helical" evidence="1">
    <location>
        <begin position="146"/>
        <end position="172"/>
    </location>
</feature>
<dbReference type="Proteomes" id="UP000249886">
    <property type="component" value="Unassembled WGS sequence"/>
</dbReference>
<feature type="transmembrane region" description="Helical" evidence="1">
    <location>
        <begin position="121"/>
        <end position="140"/>
    </location>
</feature>
<accession>A0A6H9XIY0</accession>
<proteinExistence type="predicted"/>
<dbReference type="RefSeq" id="WP_005525352.1">
    <property type="nucleotide sequence ID" value="NZ_CAUVEC010000002.1"/>
</dbReference>
<evidence type="ECO:0000313" key="2">
    <source>
        <dbReference type="EMBL" id="SPW28668.1"/>
    </source>
</evidence>
<reference evidence="2 3" key="1">
    <citation type="submission" date="2018-06" db="EMBL/GenBank/DDBJ databases">
        <authorList>
            <consortium name="Pathogen Informatics"/>
            <person name="Doyle S."/>
        </authorList>
    </citation>
    <scope>NUCLEOTIDE SEQUENCE [LARGE SCALE GENOMIC DNA]</scope>
    <source>
        <strain evidence="2 3">NCTC10254</strain>
    </source>
</reference>
<protein>
    <submittedName>
        <fullName evidence="2">Uncharacterized protein</fullName>
    </submittedName>
</protein>
<keyword evidence="1" id="KW-1133">Transmembrane helix</keyword>
<comment type="caution">
    <text evidence="2">The sequence shown here is derived from an EMBL/GenBank/DDBJ whole genome shotgun (WGS) entry which is preliminary data.</text>
</comment>
<dbReference type="GeneID" id="84573538"/>
<dbReference type="AlphaFoldDB" id="A0A6H9XIY0"/>
<sequence length="190" mass="22173">MGEFTQRMVVWAHRYQLRRAERWQKYYDLSATKFLTWRTLRRRKALIVVYYLTIAVMLACCVAQLWWQNWLVVWALCTPVAMMALRILRFSIRLKDSAPDDFLDEYEYAVITTWRSISLKLLGYLMLPIVYALAFIPLFIPEITVQMTFTIALLLTLIIVITMTLPTVAYAITFTEGTESESDSGNGGYQ</sequence>
<feature type="transmembrane region" description="Helical" evidence="1">
    <location>
        <begin position="45"/>
        <end position="65"/>
    </location>
</feature>
<gene>
    <name evidence="2" type="ORF">NCTC10254_01614</name>
</gene>